<proteinExistence type="predicted"/>
<gene>
    <name evidence="1" type="ORF">LCGC14_0541740</name>
</gene>
<organism evidence="1">
    <name type="scientific">marine sediment metagenome</name>
    <dbReference type="NCBI Taxonomy" id="412755"/>
    <lineage>
        <taxon>unclassified sequences</taxon>
        <taxon>metagenomes</taxon>
        <taxon>ecological metagenomes</taxon>
    </lineage>
</organism>
<name>A0A0F9SB25_9ZZZZ</name>
<accession>A0A0F9SB25</accession>
<reference evidence="1" key="1">
    <citation type="journal article" date="2015" name="Nature">
        <title>Complex archaea that bridge the gap between prokaryotes and eukaryotes.</title>
        <authorList>
            <person name="Spang A."/>
            <person name="Saw J.H."/>
            <person name="Jorgensen S.L."/>
            <person name="Zaremba-Niedzwiedzka K."/>
            <person name="Martijn J."/>
            <person name="Lind A.E."/>
            <person name="van Eijk R."/>
            <person name="Schleper C."/>
            <person name="Guy L."/>
            <person name="Ettema T.J."/>
        </authorList>
    </citation>
    <scope>NUCLEOTIDE SEQUENCE</scope>
</reference>
<sequence>METKSYPVHCLKCGNKTYRKVGPLGCCNKCTGLLVWTFIGGKGK</sequence>
<evidence type="ECO:0000313" key="1">
    <source>
        <dbReference type="EMBL" id="KKN59462.1"/>
    </source>
</evidence>
<dbReference type="AlphaFoldDB" id="A0A0F9SB25"/>
<dbReference type="EMBL" id="LAZR01000725">
    <property type="protein sequence ID" value="KKN59462.1"/>
    <property type="molecule type" value="Genomic_DNA"/>
</dbReference>
<protein>
    <submittedName>
        <fullName evidence="1">Uncharacterized protein</fullName>
    </submittedName>
</protein>
<comment type="caution">
    <text evidence="1">The sequence shown here is derived from an EMBL/GenBank/DDBJ whole genome shotgun (WGS) entry which is preliminary data.</text>
</comment>